<dbReference type="GO" id="GO:0001228">
    <property type="term" value="F:DNA-binding transcription activator activity, RNA polymerase II-specific"/>
    <property type="evidence" value="ECO:0007669"/>
    <property type="project" value="TreeGrafter"/>
</dbReference>
<feature type="compositionally biased region" description="Low complexity" evidence="7">
    <location>
        <begin position="54"/>
        <end position="66"/>
    </location>
</feature>
<organism evidence="9 10">
    <name type="scientific">Polyplosphaeria fusca</name>
    <dbReference type="NCBI Taxonomy" id="682080"/>
    <lineage>
        <taxon>Eukaryota</taxon>
        <taxon>Fungi</taxon>
        <taxon>Dikarya</taxon>
        <taxon>Ascomycota</taxon>
        <taxon>Pezizomycotina</taxon>
        <taxon>Dothideomycetes</taxon>
        <taxon>Pleosporomycetidae</taxon>
        <taxon>Pleosporales</taxon>
        <taxon>Tetraplosphaeriaceae</taxon>
        <taxon>Polyplosphaeria</taxon>
    </lineage>
</organism>
<dbReference type="OrthoDB" id="4337792at2759"/>
<accession>A0A9P4V7E6</accession>
<protein>
    <recommendedName>
        <fullName evidence="8">Zn(2)-C6 fungal-type domain-containing protein</fullName>
    </recommendedName>
</protein>
<dbReference type="Proteomes" id="UP000799444">
    <property type="component" value="Unassembled WGS sequence"/>
</dbReference>
<dbReference type="InterPro" id="IPR051430">
    <property type="entry name" value="Fungal_TF_Env_Response"/>
</dbReference>
<evidence type="ECO:0000256" key="7">
    <source>
        <dbReference type="SAM" id="MobiDB-lite"/>
    </source>
</evidence>
<dbReference type="Pfam" id="PF04082">
    <property type="entry name" value="Fungal_trans"/>
    <property type="match status" value="1"/>
</dbReference>
<proteinExistence type="predicted"/>
<dbReference type="GO" id="GO:0000978">
    <property type="term" value="F:RNA polymerase II cis-regulatory region sequence-specific DNA binding"/>
    <property type="evidence" value="ECO:0007669"/>
    <property type="project" value="TreeGrafter"/>
</dbReference>
<dbReference type="InterPro" id="IPR007219">
    <property type="entry name" value="XnlR_reg_dom"/>
</dbReference>
<evidence type="ECO:0000313" key="9">
    <source>
        <dbReference type="EMBL" id="KAF2739228.1"/>
    </source>
</evidence>
<evidence type="ECO:0000256" key="5">
    <source>
        <dbReference type="ARBA" id="ARBA00023163"/>
    </source>
</evidence>
<dbReference type="InterPro" id="IPR036864">
    <property type="entry name" value="Zn2-C6_fun-type_DNA-bd_sf"/>
</dbReference>
<gene>
    <name evidence="9" type="ORF">EJ04DRAFT_540871</name>
</gene>
<dbReference type="PANTHER" id="PTHR31944">
    <property type="entry name" value="HEME-RESPONSIVE ZINC FINGER TRANSCRIPTION FACTOR HAP1"/>
    <property type="match status" value="1"/>
</dbReference>
<evidence type="ECO:0000259" key="8">
    <source>
        <dbReference type="PROSITE" id="PS50048"/>
    </source>
</evidence>
<feature type="domain" description="Zn(2)-C6 fungal-type" evidence="8">
    <location>
        <begin position="14"/>
        <end position="43"/>
    </location>
</feature>
<dbReference type="PANTHER" id="PTHR31944:SF129">
    <property type="entry name" value="ASPYRIDONES CLUSTER REGULATOR APDR-RELATED"/>
    <property type="match status" value="1"/>
</dbReference>
<keyword evidence="3" id="KW-0805">Transcription regulation</keyword>
<dbReference type="CDD" id="cd00067">
    <property type="entry name" value="GAL4"/>
    <property type="match status" value="1"/>
</dbReference>
<name>A0A9P4V7E6_9PLEO</name>
<evidence type="ECO:0000256" key="3">
    <source>
        <dbReference type="ARBA" id="ARBA00023015"/>
    </source>
</evidence>
<dbReference type="SMART" id="SM00066">
    <property type="entry name" value="GAL4"/>
    <property type="match status" value="1"/>
</dbReference>
<evidence type="ECO:0000256" key="4">
    <source>
        <dbReference type="ARBA" id="ARBA00023125"/>
    </source>
</evidence>
<keyword evidence="1" id="KW-0479">Metal-binding</keyword>
<dbReference type="AlphaFoldDB" id="A0A9P4V7E6"/>
<dbReference type="EMBL" id="ML996105">
    <property type="protein sequence ID" value="KAF2739228.1"/>
    <property type="molecule type" value="Genomic_DNA"/>
</dbReference>
<dbReference type="InterPro" id="IPR001138">
    <property type="entry name" value="Zn2Cys6_DnaBD"/>
</dbReference>
<dbReference type="PROSITE" id="PS00463">
    <property type="entry name" value="ZN2_CY6_FUNGAL_1"/>
    <property type="match status" value="1"/>
</dbReference>
<keyword evidence="2" id="KW-0862">Zinc</keyword>
<comment type="caution">
    <text evidence="9">The sequence shown here is derived from an EMBL/GenBank/DDBJ whole genome shotgun (WGS) entry which is preliminary data.</text>
</comment>
<dbReference type="SMART" id="SM00906">
    <property type="entry name" value="Fungal_trans"/>
    <property type="match status" value="1"/>
</dbReference>
<dbReference type="CDD" id="cd12148">
    <property type="entry name" value="fungal_TF_MHR"/>
    <property type="match status" value="1"/>
</dbReference>
<dbReference type="Pfam" id="PF00172">
    <property type="entry name" value="Zn_clus"/>
    <property type="match status" value="1"/>
</dbReference>
<keyword evidence="4" id="KW-0238">DNA-binding</keyword>
<evidence type="ECO:0000256" key="1">
    <source>
        <dbReference type="ARBA" id="ARBA00022723"/>
    </source>
</evidence>
<keyword evidence="5" id="KW-0804">Transcription</keyword>
<feature type="region of interest" description="Disordered" evidence="7">
    <location>
        <begin position="49"/>
        <end position="76"/>
    </location>
</feature>
<dbReference type="GO" id="GO:0006351">
    <property type="term" value="P:DNA-templated transcription"/>
    <property type="evidence" value="ECO:0007669"/>
    <property type="project" value="InterPro"/>
</dbReference>
<dbReference type="PROSITE" id="PS50048">
    <property type="entry name" value="ZN2_CY6_FUNGAL_2"/>
    <property type="match status" value="1"/>
</dbReference>
<dbReference type="GO" id="GO:0005634">
    <property type="term" value="C:nucleus"/>
    <property type="evidence" value="ECO:0007669"/>
    <property type="project" value="TreeGrafter"/>
</dbReference>
<sequence>MELPPRRRRRPALSCVRCRQRKTRCDRTQPCAHCVASKVQCTYTVYSNEPPAPGSSDSTTSPSTHRPSPPPQARVEHNASARIHTFDPNVSTSSSASDALGGLHVPADPTLQDLLSRLQSLEAASTACTSAAPESARAEGILVPVLTLQDSRIILNKTRTLRWSHWMGAALEFAPIVNCFSQAISCNGEVTHSNGEVSVLHSQIRKLLGDCKNLARRIKMTQPGRSLSYPEPGITDPPKKTADAMTGLYFESFDIIYRLFHVPTFWTEYHEYWAHPEAAPISSRLKILLVVSIGSSVSPLVDADIAFRKQVFEWVHAAHAWLSNPLEKDILSIEGLQIYCLTILARQIFSIGGDFVWISAGSLIHTAMQIGLHRDPKHLPPMSLLQAEIRRRTWATILELAAQASLDSAMPPRISFDEFDTAPPSNVNDDDLDKSNATIRVLPKEKRTDTSFQLLLLDSLPTRLRILRLLNGLNTEISYTDVLALDAELTNADRACSNFMNQNSRPAISTFHRNSFRFLTRRFLIPLHHGFAQKARSSPLFYYSLKSCLDASIAIISPEPDEGFSRLMTIASGMFKEGILIACTAISLEVVSQAEVQRLEGPIHRNAQYTDLKRILNDIMSLSLERMRKGETNTKLYMFLSMLFAQIEATEAGTSCDLIVAQAAKDSLQLSHDLLKTQFCDLSLQSPSAVSPYFGANEEVGGFGFDIDMDFFFQTSSFS</sequence>
<evidence type="ECO:0000256" key="2">
    <source>
        <dbReference type="ARBA" id="ARBA00022833"/>
    </source>
</evidence>
<dbReference type="Gene3D" id="4.10.240.10">
    <property type="entry name" value="Zn(2)-C6 fungal-type DNA-binding domain"/>
    <property type="match status" value="1"/>
</dbReference>
<dbReference type="GO" id="GO:0008270">
    <property type="term" value="F:zinc ion binding"/>
    <property type="evidence" value="ECO:0007669"/>
    <property type="project" value="InterPro"/>
</dbReference>
<keyword evidence="6" id="KW-0539">Nucleus</keyword>
<evidence type="ECO:0000256" key="6">
    <source>
        <dbReference type="ARBA" id="ARBA00023242"/>
    </source>
</evidence>
<keyword evidence="10" id="KW-1185">Reference proteome</keyword>
<dbReference type="SUPFAM" id="SSF57701">
    <property type="entry name" value="Zn2/Cys6 DNA-binding domain"/>
    <property type="match status" value="1"/>
</dbReference>
<evidence type="ECO:0000313" key="10">
    <source>
        <dbReference type="Proteomes" id="UP000799444"/>
    </source>
</evidence>
<reference evidence="9" key="1">
    <citation type="journal article" date="2020" name="Stud. Mycol.">
        <title>101 Dothideomycetes genomes: a test case for predicting lifestyles and emergence of pathogens.</title>
        <authorList>
            <person name="Haridas S."/>
            <person name="Albert R."/>
            <person name="Binder M."/>
            <person name="Bloem J."/>
            <person name="Labutti K."/>
            <person name="Salamov A."/>
            <person name="Andreopoulos B."/>
            <person name="Baker S."/>
            <person name="Barry K."/>
            <person name="Bills G."/>
            <person name="Bluhm B."/>
            <person name="Cannon C."/>
            <person name="Castanera R."/>
            <person name="Culley D."/>
            <person name="Daum C."/>
            <person name="Ezra D."/>
            <person name="Gonzalez J."/>
            <person name="Henrissat B."/>
            <person name="Kuo A."/>
            <person name="Liang C."/>
            <person name="Lipzen A."/>
            <person name="Lutzoni F."/>
            <person name="Magnuson J."/>
            <person name="Mondo S."/>
            <person name="Nolan M."/>
            <person name="Ohm R."/>
            <person name="Pangilinan J."/>
            <person name="Park H.-J."/>
            <person name="Ramirez L."/>
            <person name="Alfaro M."/>
            <person name="Sun H."/>
            <person name="Tritt A."/>
            <person name="Yoshinaga Y."/>
            <person name="Zwiers L.-H."/>
            <person name="Turgeon B."/>
            <person name="Goodwin S."/>
            <person name="Spatafora J."/>
            <person name="Crous P."/>
            <person name="Grigoriev I."/>
        </authorList>
    </citation>
    <scope>NUCLEOTIDE SEQUENCE</scope>
    <source>
        <strain evidence="9">CBS 125425</strain>
    </source>
</reference>